<dbReference type="PROSITE" id="PS01225">
    <property type="entry name" value="CTCK_2"/>
    <property type="match status" value="1"/>
</dbReference>
<evidence type="ECO:0000256" key="3">
    <source>
        <dbReference type="ARBA" id="ARBA00018035"/>
    </source>
</evidence>
<reference evidence="12" key="1">
    <citation type="submission" date="2018-10" db="EMBL/GenBank/DDBJ databases">
        <title>Transcriptome assembly of Aceria tosichella (Wheat curl mite) Type 2.</title>
        <authorList>
            <person name="Scully E.D."/>
            <person name="Geib S.M."/>
            <person name="Palmer N.A."/>
            <person name="Gupta A.K."/>
            <person name="Sarath G."/>
            <person name="Tatineni S."/>
        </authorList>
    </citation>
    <scope>NUCLEOTIDE SEQUENCE</scope>
    <source>
        <strain evidence="12">LincolnNE</strain>
    </source>
</reference>
<evidence type="ECO:0000256" key="2">
    <source>
        <dbReference type="ARBA" id="ARBA00011633"/>
    </source>
</evidence>
<evidence type="ECO:0000313" key="12">
    <source>
        <dbReference type="EMBL" id="MDE46930.1"/>
    </source>
</evidence>
<dbReference type="GO" id="GO:0009887">
    <property type="term" value="P:animal organ morphogenesis"/>
    <property type="evidence" value="ECO:0007669"/>
    <property type="project" value="TreeGrafter"/>
</dbReference>
<keyword evidence="5" id="KW-0372">Hormone</keyword>
<comment type="subunit">
    <text evidence="2">Heterodimer of burs and pburs.</text>
</comment>
<keyword evidence="7 9" id="KW-1015">Disulfide bond</keyword>
<dbReference type="InterPro" id="IPR004133">
    <property type="entry name" value="DAN_dom"/>
</dbReference>
<evidence type="ECO:0000256" key="1">
    <source>
        <dbReference type="ARBA" id="ARBA00004613"/>
    </source>
</evidence>
<evidence type="ECO:0000256" key="10">
    <source>
        <dbReference type="SAM" id="SignalP"/>
    </source>
</evidence>
<gene>
    <name evidence="12" type="primary">burs</name>
    <name evidence="12" type="ORF">g.4384</name>
</gene>
<dbReference type="AlphaFoldDB" id="A0A6G1SAI1"/>
<feature type="disulfide bond" evidence="9">
    <location>
        <begin position="105"/>
        <end position="154"/>
    </location>
</feature>
<keyword evidence="4" id="KW-0964">Secreted</keyword>
<dbReference type="InterPro" id="IPR029034">
    <property type="entry name" value="Cystine-knot_cytokine"/>
</dbReference>
<dbReference type="GO" id="GO:0005615">
    <property type="term" value="C:extracellular space"/>
    <property type="evidence" value="ECO:0007669"/>
    <property type="project" value="TreeGrafter"/>
</dbReference>
<dbReference type="PANTHER" id="PTHR15283:SF7">
    <property type="entry name" value="BURSICON"/>
    <property type="match status" value="1"/>
</dbReference>
<dbReference type="PANTHER" id="PTHR15283">
    <property type="entry name" value="GREMLIN 1"/>
    <property type="match status" value="1"/>
</dbReference>
<organism evidence="12">
    <name type="scientific">Aceria tosichella</name>
    <name type="common">wheat curl mite</name>
    <dbReference type="NCBI Taxonomy" id="561515"/>
    <lineage>
        <taxon>Eukaryota</taxon>
        <taxon>Metazoa</taxon>
        <taxon>Ecdysozoa</taxon>
        <taxon>Arthropoda</taxon>
        <taxon>Chelicerata</taxon>
        <taxon>Arachnida</taxon>
        <taxon>Acari</taxon>
        <taxon>Acariformes</taxon>
        <taxon>Trombidiformes</taxon>
        <taxon>Prostigmata</taxon>
        <taxon>Eupodina</taxon>
        <taxon>Eriophyoidea</taxon>
        <taxon>Eriophyidae</taxon>
        <taxon>Eriophyinae</taxon>
        <taxon>Aceriini</taxon>
        <taxon>Aceria</taxon>
    </lineage>
</organism>
<dbReference type="InterPro" id="IPR006207">
    <property type="entry name" value="Cys_knot_C"/>
</dbReference>
<comment type="caution">
    <text evidence="9">Lacks conserved residue(s) required for the propagation of feature annotation.</text>
</comment>
<evidence type="ECO:0000256" key="6">
    <source>
        <dbReference type="ARBA" id="ARBA00022729"/>
    </source>
</evidence>
<evidence type="ECO:0000256" key="4">
    <source>
        <dbReference type="ARBA" id="ARBA00022525"/>
    </source>
</evidence>
<evidence type="ECO:0000259" key="11">
    <source>
        <dbReference type="PROSITE" id="PS01225"/>
    </source>
</evidence>
<name>A0A6G1SAI1_9ACAR</name>
<evidence type="ECO:0000256" key="5">
    <source>
        <dbReference type="ARBA" id="ARBA00022702"/>
    </source>
</evidence>
<dbReference type="Gene3D" id="2.10.90.10">
    <property type="entry name" value="Cystine-knot cytokines"/>
    <property type="match status" value="1"/>
</dbReference>
<dbReference type="SMART" id="SM00041">
    <property type="entry name" value="CT"/>
    <property type="match status" value="1"/>
</dbReference>
<proteinExistence type="predicted"/>
<sequence length="202" mass="22007">MRKFIVIVVIVVISLLNIATKPSKCYHSTDGKSPLIADPVSVGVDGGFLVEANTKKEADNQLIESMGDVEFENILTMNKDQLTADYQPAACQLVQIVHVLKHPGCQSKAIASFACSGSCTSFVRTSTSNFWQHVRSCSCCQQTGSQEATFALDCPSLDPPYRKVKTYAPIECLCRSCTDLSREDIRPQELVEALVGELNKGG</sequence>
<accession>A0A6G1SAI1</accession>
<keyword evidence="6 10" id="KW-0732">Signal</keyword>
<feature type="domain" description="CTCK" evidence="11">
    <location>
        <begin position="91"/>
        <end position="178"/>
    </location>
</feature>
<dbReference type="GO" id="GO:0005179">
    <property type="term" value="F:hormone activity"/>
    <property type="evidence" value="ECO:0007669"/>
    <property type="project" value="UniProtKB-KW"/>
</dbReference>
<evidence type="ECO:0000256" key="9">
    <source>
        <dbReference type="PROSITE-ProRule" id="PRU00039"/>
    </source>
</evidence>
<comment type="subcellular location">
    <subcellularLocation>
        <location evidence="1">Secreted</location>
    </subcellularLocation>
</comment>
<dbReference type="Pfam" id="PF03045">
    <property type="entry name" value="DAN"/>
    <property type="match status" value="1"/>
</dbReference>
<dbReference type="GO" id="GO:0036122">
    <property type="term" value="F:BMP binding"/>
    <property type="evidence" value="ECO:0007669"/>
    <property type="project" value="TreeGrafter"/>
</dbReference>
<feature type="signal peptide" evidence="10">
    <location>
        <begin position="1"/>
        <end position="19"/>
    </location>
</feature>
<feature type="chain" id="PRO_5026266673" description="Bursicon" evidence="10">
    <location>
        <begin position="20"/>
        <end position="202"/>
    </location>
</feature>
<dbReference type="GO" id="GO:0038098">
    <property type="term" value="P:sequestering of BMP from receptor via BMP binding"/>
    <property type="evidence" value="ECO:0007669"/>
    <property type="project" value="TreeGrafter"/>
</dbReference>
<evidence type="ECO:0000256" key="8">
    <source>
        <dbReference type="ARBA" id="ARBA00029634"/>
    </source>
</evidence>
<dbReference type="EMBL" id="GGYP01002159">
    <property type="protein sequence ID" value="MDE46930.1"/>
    <property type="molecule type" value="Transcribed_RNA"/>
</dbReference>
<evidence type="ECO:0000256" key="7">
    <source>
        <dbReference type="ARBA" id="ARBA00023157"/>
    </source>
</evidence>
<protein>
    <recommendedName>
        <fullName evidence="3">Bursicon</fullName>
    </recommendedName>
    <alternativeName>
        <fullName evidence="8">Bursicon subunit alpha</fullName>
    </alternativeName>
</protein>